<dbReference type="PANTHER" id="PTHR39337:SF1">
    <property type="entry name" value="BLR5642 PROTEIN"/>
    <property type="match status" value="1"/>
</dbReference>
<organism evidence="1 2">
    <name type="scientific">Dyella kyungheensis</name>
    <dbReference type="NCBI Taxonomy" id="1242174"/>
    <lineage>
        <taxon>Bacteria</taxon>
        <taxon>Pseudomonadati</taxon>
        <taxon>Pseudomonadota</taxon>
        <taxon>Gammaproteobacteria</taxon>
        <taxon>Lysobacterales</taxon>
        <taxon>Rhodanobacteraceae</taxon>
        <taxon>Dyella</taxon>
    </lineage>
</organism>
<dbReference type="PANTHER" id="PTHR39337">
    <property type="entry name" value="BLR5642 PROTEIN"/>
    <property type="match status" value="1"/>
</dbReference>
<gene>
    <name evidence="1" type="ORF">ISP20_03515</name>
</gene>
<name>A0ABS2JMF6_9GAMM</name>
<evidence type="ECO:0000313" key="2">
    <source>
        <dbReference type="Proteomes" id="UP001430065"/>
    </source>
</evidence>
<keyword evidence="2" id="KW-1185">Reference proteome</keyword>
<sequence length="205" mass="22719">MSHDSGLTVLTVGHSNHPIERFIALLKRSSVTAIADVRSSPFSRHNPQFNKELLSAELARAGIVYVFMGKELGARSNDPSCYEDGRVQYSRLAKTSLFKSGIDRVVVGAKKYRIALMCAEKEPLDCHRTLLVSRALEAQSVSIVHILSNGGLEAQDATTSRLLDMVGLPQEDMFRTRTQLLDEAYKLREQKVAYVDASLAEQVNP</sequence>
<reference evidence="1 2" key="1">
    <citation type="submission" date="2020-10" db="EMBL/GenBank/DDBJ databases">
        <title>Phylogeny of dyella-like bacteria.</title>
        <authorList>
            <person name="Fu J."/>
        </authorList>
    </citation>
    <scope>NUCLEOTIDE SEQUENCE [LARGE SCALE GENOMIC DNA]</scope>
    <source>
        <strain evidence="1 2">THG-B117</strain>
    </source>
</reference>
<dbReference type="EMBL" id="JADIKC010000002">
    <property type="protein sequence ID" value="MBM7120219.1"/>
    <property type="molecule type" value="Genomic_DNA"/>
</dbReference>
<comment type="caution">
    <text evidence="1">The sequence shown here is derived from an EMBL/GenBank/DDBJ whole genome shotgun (WGS) entry which is preliminary data.</text>
</comment>
<proteinExistence type="predicted"/>
<accession>A0ABS2JMF6</accession>
<dbReference type="Pfam" id="PF04343">
    <property type="entry name" value="DUF488"/>
    <property type="match status" value="1"/>
</dbReference>
<protein>
    <submittedName>
        <fullName evidence="1">DUF488 domain-containing protein</fullName>
    </submittedName>
</protein>
<evidence type="ECO:0000313" key="1">
    <source>
        <dbReference type="EMBL" id="MBM7120219.1"/>
    </source>
</evidence>
<dbReference type="Proteomes" id="UP001430065">
    <property type="component" value="Unassembled WGS sequence"/>
</dbReference>
<dbReference type="InterPro" id="IPR007438">
    <property type="entry name" value="DUF488"/>
</dbReference>